<dbReference type="AlphaFoldDB" id="A0A7C5LWG7"/>
<evidence type="ECO:0000256" key="2">
    <source>
        <dbReference type="ARBA" id="ARBA00023295"/>
    </source>
</evidence>
<proteinExistence type="predicted"/>
<dbReference type="InterPro" id="IPR001910">
    <property type="entry name" value="Inosine/uridine_hydrolase_dom"/>
</dbReference>
<sequence>MMPIPVILDCDPGQDDAIMLMIAGANRARLNILGITTVAGNVPLCKTSRNARVICQMTGNTDIGVYAGCAQPLKRALLTAADVHGREGINGIDIFEPDMALQDEHAVDFIIRTLRAHTDNPVTLVITGPSTNVASALLKDPEIKSSIGQIVLMGGARTAAGNVTPSAEFNMFVDPDAAAVIYGSGVPVVTIGLDVTHKVLALPERLCRIQKIGGKIAEAVANVLGPYSFYDENQFGLAGAPIHDPCTVAYVLAPKLFRTRAVNIQVETKSELTLGHTAVDYWQRTDRTPNTLWADDVDVDGVFAILYQALESYA</sequence>
<dbReference type="Pfam" id="PF01156">
    <property type="entry name" value="IU_nuc_hydro"/>
    <property type="match status" value="1"/>
</dbReference>
<dbReference type="CDD" id="cd02651">
    <property type="entry name" value="nuc_hydro_IU_UC_XIUA"/>
    <property type="match status" value="1"/>
</dbReference>
<accession>A0A7C5LWG7</accession>
<evidence type="ECO:0000256" key="1">
    <source>
        <dbReference type="ARBA" id="ARBA00022801"/>
    </source>
</evidence>
<evidence type="ECO:0000313" key="4">
    <source>
        <dbReference type="EMBL" id="HHL42616.1"/>
    </source>
</evidence>
<dbReference type="GO" id="GO:0005829">
    <property type="term" value="C:cytosol"/>
    <property type="evidence" value="ECO:0007669"/>
    <property type="project" value="TreeGrafter"/>
</dbReference>
<dbReference type="GO" id="GO:0008477">
    <property type="term" value="F:purine nucleosidase activity"/>
    <property type="evidence" value="ECO:0007669"/>
    <property type="project" value="TreeGrafter"/>
</dbReference>
<dbReference type="PANTHER" id="PTHR12304">
    <property type="entry name" value="INOSINE-URIDINE PREFERRING NUCLEOSIDE HYDROLASE"/>
    <property type="match status" value="1"/>
</dbReference>
<dbReference type="InterPro" id="IPR036452">
    <property type="entry name" value="Ribo_hydro-like"/>
</dbReference>
<reference evidence="4" key="1">
    <citation type="journal article" date="2020" name="mSystems">
        <title>Genome- and Community-Level Interaction Insights into Carbon Utilization and Element Cycling Functions of Hydrothermarchaeota in Hydrothermal Sediment.</title>
        <authorList>
            <person name="Zhou Z."/>
            <person name="Liu Y."/>
            <person name="Xu W."/>
            <person name="Pan J."/>
            <person name="Luo Z.H."/>
            <person name="Li M."/>
        </authorList>
    </citation>
    <scope>NUCLEOTIDE SEQUENCE [LARGE SCALE GENOMIC DNA]</scope>
    <source>
        <strain evidence="4">HyVt-485</strain>
    </source>
</reference>
<dbReference type="SUPFAM" id="SSF53590">
    <property type="entry name" value="Nucleoside hydrolase"/>
    <property type="match status" value="1"/>
</dbReference>
<organism evidence="4">
    <name type="scientific">Hellea balneolensis</name>
    <dbReference type="NCBI Taxonomy" id="287478"/>
    <lineage>
        <taxon>Bacteria</taxon>
        <taxon>Pseudomonadati</taxon>
        <taxon>Pseudomonadota</taxon>
        <taxon>Alphaproteobacteria</taxon>
        <taxon>Maricaulales</taxon>
        <taxon>Robiginitomaculaceae</taxon>
        <taxon>Hellea</taxon>
    </lineage>
</organism>
<dbReference type="GO" id="GO:0006152">
    <property type="term" value="P:purine nucleoside catabolic process"/>
    <property type="evidence" value="ECO:0007669"/>
    <property type="project" value="TreeGrafter"/>
</dbReference>
<dbReference type="EMBL" id="DRMJ01000161">
    <property type="protein sequence ID" value="HHL42616.1"/>
    <property type="molecule type" value="Genomic_DNA"/>
</dbReference>
<dbReference type="InterPro" id="IPR023186">
    <property type="entry name" value="IUNH"/>
</dbReference>
<gene>
    <name evidence="4" type="ORF">ENJ42_03275</name>
</gene>
<comment type="caution">
    <text evidence="4">The sequence shown here is derived from an EMBL/GenBank/DDBJ whole genome shotgun (WGS) entry which is preliminary data.</text>
</comment>
<keyword evidence="2" id="KW-0326">Glycosidase</keyword>
<evidence type="ECO:0000259" key="3">
    <source>
        <dbReference type="Pfam" id="PF01156"/>
    </source>
</evidence>
<dbReference type="PANTHER" id="PTHR12304:SF4">
    <property type="entry name" value="URIDINE NUCLEOSIDASE"/>
    <property type="match status" value="1"/>
</dbReference>
<dbReference type="Gene3D" id="3.90.245.10">
    <property type="entry name" value="Ribonucleoside hydrolase-like"/>
    <property type="match status" value="1"/>
</dbReference>
<name>A0A7C5LWG7_9PROT</name>
<feature type="domain" description="Inosine/uridine-preferring nucleoside hydrolase" evidence="3">
    <location>
        <begin position="6"/>
        <end position="303"/>
    </location>
</feature>
<dbReference type="Proteomes" id="UP000885830">
    <property type="component" value="Unassembled WGS sequence"/>
</dbReference>
<protein>
    <submittedName>
        <fullName evidence="4">Nucleoside hydrolase</fullName>
    </submittedName>
</protein>
<keyword evidence="1 4" id="KW-0378">Hydrolase</keyword>